<dbReference type="PROSITE" id="PS50222">
    <property type="entry name" value="EF_HAND_2"/>
    <property type="match status" value="2"/>
</dbReference>
<evidence type="ECO:0000256" key="5">
    <source>
        <dbReference type="ARBA" id="ARBA00022989"/>
    </source>
</evidence>
<keyword evidence="3 7" id="KW-0812">Transmembrane</keyword>
<dbReference type="Pfam" id="PF13499">
    <property type="entry name" value="EF-hand_7"/>
    <property type="match status" value="1"/>
</dbReference>
<dbReference type="GO" id="GO:0005509">
    <property type="term" value="F:calcium ion binding"/>
    <property type="evidence" value="ECO:0007669"/>
    <property type="project" value="InterPro"/>
</dbReference>
<evidence type="ECO:0000313" key="10">
    <source>
        <dbReference type="Proteomes" id="UP000051574"/>
    </source>
</evidence>
<dbReference type="Proteomes" id="UP000051574">
    <property type="component" value="Unassembled WGS sequence"/>
</dbReference>
<evidence type="ECO:0000256" key="6">
    <source>
        <dbReference type="ARBA" id="ARBA00023136"/>
    </source>
</evidence>
<comment type="subcellular location">
    <subcellularLocation>
        <location evidence="1">Membrane</location>
        <topology evidence="1">Multi-pass membrane protein</topology>
    </subcellularLocation>
</comment>
<feature type="domain" description="EF-hand" evidence="8">
    <location>
        <begin position="49"/>
        <end position="84"/>
    </location>
</feature>
<proteinExistence type="inferred from homology"/>
<evidence type="ECO:0000256" key="1">
    <source>
        <dbReference type="ARBA" id="ARBA00004141"/>
    </source>
</evidence>
<dbReference type="EMBL" id="LJIG01009050">
    <property type="protein sequence ID" value="KRT83856.1"/>
    <property type="molecule type" value="Genomic_DNA"/>
</dbReference>
<dbReference type="SMART" id="SM00054">
    <property type="entry name" value="EFh"/>
    <property type="match status" value="2"/>
</dbReference>
<evidence type="ECO:0000256" key="2">
    <source>
        <dbReference type="ARBA" id="ARBA00009045"/>
    </source>
</evidence>
<keyword evidence="10" id="KW-1185">Reference proteome</keyword>
<feature type="transmembrane region" description="Helical" evidence="7">
    <location>
        <begin position="267"/>
        <end position="286"/>
    </location>
</feature>
<dbReference type="SUPFAM" id="SSF144091">
    <property type="entry name" value="Rhomboid-like"/>
    <property type="match status" value="1"/>
</dbReference>
<dbReference type="Gene3D" id="1.20.1540.10">
    <property type="entry name" value="Rhomboid-like"/>
    <property type="match status" value="1"/>
</dbReference>
<evidence type="ECO:0000256" key="4">
    <source>
        <dbReference type="ARBA" id="ARBA00022837"/>
    </source>
</evidence>
<dbReference type="GO" id="GO:0016020">
    <property type="term" value="C:membrane"/>
    <property type="evidence" value="ECO:0007669"/>
    <property type="project" value="UniProtKB-SubCell"/>
</dbReference>
<organism evidence="9 10">
    <name type="scientific">Oryctes borbonicus</name>
    <dbReference type="NCBI Taxonomy" id="1629725"/>
    <lineage>
        <taxon>Eukaryota</taxon>
        <taxon>Metazoa</taxon>
        <taxon>Ecdysozoa</taxon>
        <taxon>Arthropoda</taxon>
        <taxon>Hexapoda</taxon>
        <taxon>Insecta</taxon>
        <taxon>Pterygota</taxon>
        <taxon>Neoptera</taxon>
        <taxon>Endopterygota</taxon>
        <taxon>Coleoptera</taxon>
        <taxon>Polyphaga</taxon>
        <taxon>Scarabaeiformia</taxon>
        <taxon>Scarabaeidae</taxon>
        <taxon>Dynastinae</taxon>
        <taxon>Oryctes</taxon>
    </lineage>
</organism>
<dbReference type="CDD" id="cd00051">
    <property type="entry name" value="EFh"/>
    <property type="match status" value="1"/>
</dbReference>
<keyword evidence="4" id="KW-0106">Calcium</keyword>
<comment type="similarity">
    <text evidence="2">Belongs to the peptidase S54 family.</text>
</comment>
<dbReference type="Gene3D" id="1.10.238.10">
    <property type="entry name" value="EF-hand"/>
    <property type="match status" value="1"/>
</dbReference>
<dbReference type="PANTHER" id="PTHR45840:SF8">
    <property type="entry name" value="RHOMBOID PROTEASE"/>
    <property type="match status" value="1"/>
</dbReference>
<dbReference type="InterPro" id="IPR011992">
    <property type="entry name" value="EF-hand-dom_pair"/>
</dbReference>
<feature type="transmembrane region" description="Helical" evidence="7">
    <location>
        <begin position="128"/>
        <end position="148"/>
    </location>
</feature>
<dbReference type="InterPro" id="IPR035952">
    <property type="entry name" value="Rhomboid-like_sf"/>
</dbReference>
<dbReference type="PANTHER" id="PTHR45840">
    <property type="entry name" value="RHOMBOID-RELATED PROTEIN"/>
    <property type="match status" value="1"/>
</dbReference>
<dbReference type="InterPro" id="IPR002048">
    <property type="entry name" value="EF_hand_dom"/>
</dbReference>
<dbReference type="Pfam" id="PF01694">
    <property type="entry name" value="Rhomboid"/>
    <property type="match status" value="1"/>
</dbReference>
<sequence length="346" mass="39650">MDRLNYSESVELRTKHELKSLFDEVDTDENGYISHRELRDFLSTNNHKLPQHVLDKVYKRADRNGDGRLDLREFIGMVYDPKNRDFFSNLFNTCLNKYIYFVLPPPPAIYRRSISEDRRDKYGKLIKCYPPPLFMIAISLMEIMLFAVDAFNGDTTATGDVAQMLIFDPKKRPQAWRYITYMLVHVRYAHLIMNLLIQILLGIILEVYHRWWRVMLVYSAGVLAGSLGTFVSDSVHQLAGASGGVYSLITAHVATIILNWSEMRFPLSNLTVFFAFVVGDLVLAFQSNDYHISHTAHFCGALAGLLVGVLILRNVSSNRTERIMQLIALIVYIGLMGFAIIWNAVR</sequence>
<accession>A0A0T6B929</accession>
<keyword evidence="5 7" id="KW-1133">Transmembrane helix</keyword>
<keyword evidence="6 7" id="KW-0472">Membrane</keyword>
<reference evidence="9 10" key="1">
    <citation type="submission" date="2015-09" db="EMBL/GenBank/DDBJ databases">
        <title>Draft genome of the scarab beetle Oryctes borbonicus.</title>
        <authorList>
            <person name="Meyer J.M."/>
            <person name="Markov G.V."/>
            <person name="Baskaran P."/>
            <person name="Herrmann M."/>
            <person name="Sommer R.J."/>
            <person name="Roedelsperger C."/>
        </authorList>
    </citation>
    <scope>NUCLEOTIDE SEQUENCE [LARGE SCALE GENOMIC DNA]</scope>
    <source>
        <strain evidence="9">OB123</strain>
        <tissue evidence="9">Whole animal</tissue>
    </source>
</reference>
<dbReference type="GO" id="GO:0004252">
    <property type="term" value="F:serine-type endopeptidase activity"/>
    <property type="evidence" value="ECO:0007669"/>
    <property type="project" value="InterPro"/>
</dbReference>
<dbReference type="AlphaFoldDB" id="A0A0T6B929"/>
<feature type="transmembrane region" description="Helical" evidence="7">
    <location>
        <begin position="292"/>
        <end position="312"/>
    </location>
</feature>
<dbReference type="InterPro" id="IPR018247">
    <property type="entry name" value="EF_Hand_1_Ca_BS"/>
</dbReference>
<feature type="transmembrane region" description="Helical" evidence="7">
    <location>
        <begin position="324"/>
        <end position="345"/>
    </location>
</feature>
<evidence type="ECO:0000259" key="8">
    <source>
        <dbReference type="PROSITE" id="PS50222"/>
    </source>
</evidence>
<feature type="transmembrane region" description="Helical" evidence="7">
    <location>
        <begin position="215"/>
        <end position="232"/>
    </location>
</feature>
<dbReference type="SUPFAM" id="SSF47473">
    <property type="entry name" value="EF-hand"/>
    <property type="match status" value="1"/>
</dbReference>
<dbReference type="InterPro" id="IPR022764">
    <property type="entry name" value="Peptidase_S54_rhomboid_dom"/>
</dbReference>
<name>A0A0T6B929_9SCAR</name>
<dbReference type="InterPro" id="IPR051739">
    <property type="entry name" value="Rhomboid_IM_Serine_Proteases"/>
</dbReference>
<feature type="domain" description="EF-hand" evidence="8">
    <location>
        <begin position="13"/>
        <end position="48"/>
    </location>
</feature>
<evidence type="ECO:0000313" key="9">
    <source>
        <dbReference type="EMBL" id="KRT83856.1"/>
    </source>
</evidence>
<protein>
    <submittedName>
        <fullName evidence="9">HLH domain-containing protein</fullName>
    </submittedName>
</protein>
<feature type="transmembrane region" description="Helical" evidence="7">
    <location>
        <begin position="238"/>
        <end position="260"/>
    </location>
</feature>
<feature type="transmembrane region" description="Helical" evidence="7">
    <location>
        <begin position="188"/>
        <end position="208"/>
    </location>
</feature>
<gene>
    <name evidence="9" type="ORF">AMK59_3495</name>
</gene>
<dbReference type="OrthoDB" id="418595at2759"/>
<evidence type="ECO:0000256" key="3">
    <source>
        <dbReference type="ARBA" id="ARBA00022692"/>
    </source>
</evidence>
<comment type="caution">
    <text evidence="9">The sequence shown here is derived from an EMBL/GenBank/DDBJ whole genome shotgun (WGS) entry which is preliminary data.</text>
</comment>
<dbReference type="PROSITE" id="PS00018">
    <property type="entry name" value="EF_HAND_1"/>
    <property type="match status" value="2"/>
</dbReference>
<evidence type="ECO:0000256" key="7">
    <source>
        <dbReference type="SAM" id="Phobius"/>
    </source>
</evidence>